<gene>
    <name evidence="3" type="ORF">WAE58_04230</name>
</gene>
<feature type="signal peptide" evidence="2">
    <location>
        <begin position="1"/>
        <end position="23"/>
    </location>
</feature>
<dbReference type="Proteomes" id="UP001378956">
    <property type="component" value="Unassembled WGS sequence"/>
</dbReference>
<name>A0ABU8NIF0_9SPHI</name>
<dbReference type="Pfam" id="PF22252">
    <property type="entry name" value="PNGase_F-II_N"/>
    <property type="match status" value="1"/>
</dbReference>
<dbReference type="RefSeq" id="WP_172660668.1">
    <property type="nucleotide sequence ID" value="NZ_CBFGNQ010000042.1"/>
</dbReference>
<evidence type="ECO:0000256" key="2">
    <source>
        <dbReference type="SAM" id="SignalP"/>
    </source>
</evidence>
<dbReference type="NCBIfam" id="TIGR01200">
    <property type="entry name" value="GLPGLI"/>
    <property type="match status" value="1"/>
</dbReference>
<keyword evidence="2" id="KW-0732">Signal</keyword>
<keyword evidence="4" id="KW-1185">Reference proteome</keyword>
<dbReference type="InterPro" id="IPR005901">
    <property type="entry name" value="GLPGLI"/>
</dbReference>
<reference evidence="3 4" key="1">
    <citation type="submission" date="2024-03" db="EMBL/GenBank/DDBJ databases">
        <title>Sequence of Lycoming College Course Isolates.</title>
        <authorList>
            <person name="Plotts O."/>
            <person name="Newman J."/>
        </authorList>
    </citation>
    <scope>NUCLEOTIDE SEQUENCE [LARGE SCALE GENOMIC DNA]</scope>
    <source>
        <strain evidence="3 4">CJB-3</strain>
    </source>
</reference>
<evidence type="ECO:0000313" key="3">
    <source>
        <dbReference type="EMBL" id="MEJ2901613.1"/>
    </source>
</evidence>
<comment type="caution">
    <text evidence="3">The sequence shown here is derived from an EMBL/GenBank/DDBJ whole genome shotgun (WGS) entry which is preliminary data.</text>
</comment>
<evidence type="ECO:0000256" key="1">
    <source>
        <dbReference type="SAM" id="MobiDB-lite"/>
    </source>
</evidence>
<protein>
    <submittedName>
        <fullName evidence="3">GLPGLI family protein</fullName>
    </submittedName>
</protein>
<organism evidence="3 4">
    <name type="scientific">Pedobacter panaciterrae</name>
    <dbReference type="NCBI Taxonomy" id="363849"/>
    <lineage>
        <taxon>Bacteria</taxon>
        <taxon>Pseudomonadati</taxon>
        <taxon>Bacteroidota</taxon>
        <taxon>Sphingobacteriia</taxon>
        <taxon>Sphingobacteriales</taxon>
        <taxon>Sphingobacteriaceae</taxon>
        <taxon>Pedobacter</taxon>
    </lineage>
</organism>
<accession>A0ABU8NIF0</accession>
<sequence length="258" mass="29024">MYQNKSTLSFAFILCFLTFNISAQVKGTINYKLTKNDGVSSATEINSIVYFSGNKSIEINLPKNLSNTIVADGDNSFVETKVLKNSKPIFVYKDFSKNELQLSDFIERNIYLIKDTLANFKWTITKEKKKILNYSCTRATTNFRGRQFEVWFTDAISVPNGPWKFCGLPGLIIVAKDLEGKYNYELTGINLKAVFDPKIISIPFSYSKEKAVSHAYFIAAYKKRVAQNAALSRASEQQNSSGGSSSFTVTLPPKMEKL</sequence>
<evidence type="ECO:0000313" key="4">
    <source>
        <dbReference type="Proteomes" id="UP001378956"/>
    </source>
</evidence>
<feature type="chain" id="PRO_5046945835" evidence="2">
    <location>
        <begin position="24"/>
        <end position="258"/>
    </location>
</feature>
<feature type="region of interest" description="Disordered" evidence="1">
    <location>
        <begin position="232"/>
        <end position="258"/>
    </location>
</feature>
<proteinExistence type="predicted"/>
<dbReference type="EMBL" id="JBBEUB010000001">
    <property type="protein sequence ID" value="MEJ2901613.1"/>
    <property type="molecule type" value="Genomic_DNA"/>
</dbReference>